<reference evidence="3" key="2">
    <citation type="submission" date="2015-01" db="EMBL/GenBank/DDBJ databases">
        <title>Evolutionary Origins and Diversification of the Mycorrhizal Mutualists.</title>
        <authorList>
            <consortium name="DOE Joint Genome Institute"/>
            <consortium name="Mycorrhizal Genomics Consortium"/>
            <person name="Kohler A."/>
            <person name="Kuo A."/>
            <person name="Nagy L.G."/>
            <person name="Floudas D."/>
            <person name="Copeland A."/>
            <person name="Barry K.W."/>
            <person name="Cichocki N."/>
            <person name="Veneault-Fourrey C."/>
            <person name="LaButti K."/>
            <person name="Lindquist E.A."/>
            <person name="Lipzen A."/>
            <person name="Lundell T."/>
            <person name="Morin E."/>
            <person name="Murat C."/>
            <person name="Riley R."/>
            <person name="Ohm R."/>
            <person name="Sun H."/>
            <person name="Tunlid A."/>
            <person name="Henrissat B."/>
            <person name="Grigoriev I.V."/>
            <person name="Hibbett D.S."/>
            <person name="Martin F."/>
        </authorList>
    </citation>
    <scope>NUCLEOTIDE SEQUENCE [LARGE SCALE GENOMIC DNA]</scope>
    <source>
        <strain evidence="3">Ve08.2h10</strain>
    </source>
</reference>
<gene>
    <name evidence="2" type="ORF">PAXRUDRAFT_821004</name>
</gene>
<protein>
    <submittedName>
        <fullName evidence="2">Uncharacterized protein</fullName>
    </submittedName>
</protein>
<accession>A0A0D0EB74</accession>
<dbReference type="EMBL" id="KN824823">
    <property type="protein sequence ID" value="KIL00995.1"/>
    <property type="molecule type" value="Genomic_DNA"/>
</dbReference>
<dbReference type="Proteomes" id="UP000054538">
    <property type="component" value="Unassembled WGS sequence"/>
</dbReference>
<feature type="region of interest" description="Disordered" evidence="1">
    <location>
        <begin position="43"/>
        <end position="69"/>
    </location>
</feature>
<sequence length="69" mass="7967">MDSRMRNIVVLSSCNNNTPLHPPRLGALCHPTNLFRTRILRKGKMKGQQMMSKTWGWKTTGENKERILS</sequence>
<evidence type="ECO:0000313" key="2">
    <source>
        <dbReference type="EMBL" id="KIL00995.1"/>
    </source>
</evidence>
<evidence type="ECO:0000313" key="3">
    <source>
        <dbReference type="Proteomes" id="UP000054538"/>
    </source>
</evidence>
<keyword evidence="3" id="KW-1185">Reference proteome</keyword>
<name>A0A0D0EB74_9AGAM</name>
<dbReference type="InParanoid" id="A0A0D0EB74"/>
<evidence type="ECO:0000256" key="1">
    <source>
        <dbReference type="SAM" id="MobiDB-lite"/>
    </source>
</evidence>
<proteinExistence type="predicted"/>
<dbReference type="HOGENOM" id="CLU_2776660_0_0_1"/>
<dbReference type="AlphaFoldDB" id="A0A0D0EB74"/>
<organism evidence="2 3">
    <name type="scientific">Paxillus rubicundulus Ve08.2h10</name>
    <dbReference type="NCBI Taxonomy" id="930991"/>
    <lineage>
        <taxon>Eukaryota</taxon>
        <taxon>Fungi</taxon>
        <taxon>Dikarya</taxon>
        <taxon>Basidiomycota</taxon>
        <taxon>Agaricomycotina</taxon>
        <taxon>Agaricomycetes</taxon>
        <taxon>Agaricomycetidae</taxon>
        <taxon>Boletales</taxon>
        <taxon>Paxilineae</taxon>
        <taxon>Paxillaceae</taxon>
        <taxon>Paxillus</taxon>
    </lineage>
</organism>
<reference evidence="2 3" key="1">
    <citation type="submission" date="2014-04" db="EMBL/GenBank/DDBJ databases">
        <authorList>
            <consortium name="DOE Joint Genome Institute"/>
            <person name="Kuo A."/>
            <person name="Kohler A."/>
            <person name="Jargeat P."/>
            <person name="Nagy L.G."/>
            <person name="Floudas D."/>
            <person name="Copeland A."/>
            <person name="Barry K.W."/>
            <person name="Cichocki N."/>
            <person name="Veneault-Fourrey C."/>
            <person name="LaButti K."/>
            <person name="Lindquist E.A."/>
            <person name="Lipzen A."/>
            <person name="Lundell T."/>
            <person name="Morin E."/>
            <person name="Murat C."/>
            <person name="Sun H."/>
            <person name="Tunlid A."/>
            <person name="Henrissat B."/>
            <person name="Grigoriev I.V."/>
            <person name="Hibbett D.S."/>
            <person name="Martin F."/>
            <person name="Nordberg H.P."/>
            <person name="Cantor M.N."/>
            <person name="Hua S.X."/>
        </authorList>
    </citation>
    <scope>NUCLEOTIDE SEQUENCE [LARGE SCALE GENOMIC DNA]</scope>
    <source>
        <strain evidence="2 3">Ve08.2h10</strain>
    </source>
</reference>